<proteinExistence type="predicted"/>
<dbReference type="Pfam" id="PF17935">
    <property type="entry name" value="TetR_C_27"/>
    <property type="match status" value="1"/>
</dbReference>
<reference evidence="8" key="1">
    <citation type="submission" date="2017-10" db="EMBL/GenBank/DDBJ databases">
        <authorList>
            <person name="Regsiter A."/>
            <person name="William W."/>
        </authorList>
    </citation>
    <scope>NUCLEOTIDE SEQUENCE [LARGE SCALE GENOMIC DNA]</scope>
</reference>
<keyword evidence="3" id="KW-0804">Transcription</keyword>
<dbReference type="GO" id="GO:0000976">
    <property type="term" value="F:transcription cis-regulatory region binding"/>
    <property type="evidence" value="ECO:0007669"/>
    <property type="project" value="TreeGrafter"/>
</dbReference>
<feature type="DNA-binding region" description="H-T-H motif" evidence="4">
    <location>
        <begin position="40"/>
        <end position="59"/>
    </location>
</feature>
<dbReference type="Pfam" id="PF00440">
    <property type="entry name" value="TetR_N"/>
    <property type="match status" value="1"/>
</dbReference>
<dbReference type="InterPro" id="IPR050109">
    <property type="entry name" value="HTH-type_TetR-like_transc_reg"/>
</dbReference>
<dbReference type="SUPFAM" id="SSF48498">
    <property type="entry name" value="Tetracyclin repressor-like, C-terminal domain"/>
    <property type="match status" value="1"/>
</dbReference>
<evidence type="ECO:0000256" key="4">
    <source>
        <dbReference type="PROSITE-ProRule" id="PRU00335"/>
    </source>
</evidence>
<dbReference type="Gene3D" id="1.10.357.10">
    <property type="entry name" value="Tetracycline Repressor, domain 2"/>
    <property type="match status" value="1"/>
</dbReference>
<dbReference type="InterPro" id="IPR009057">
    <property type="entry name" value="Homeodomain-like_sf"/>
</dbReference>
<feature type="region of interest" description="Disordered" evidence="5">
    <location>
        <begin position="187"/>
        <end position="211"/>
    </location>
</feature>
<evidence type="ECO:0000256" key="3">
    <source>
        <dbReference type="ARBA" id="ARBA00023163"/>
    </source>
</evidence>
<dbReference type="SUPFAM" id="SSF46689">
    <property type="entry name" value="Homeodomain-like"/>
    <property type="match status" value="1"/>
</dbReference>
<keyword evidence="2 4" id="KW-0238">DNA-binding</keyword>
<dbReference type="PANTHER" id="PTHR30055:SF151">
    <property type="entry name" value="TRANSCRIPTIONAL REGULATORY PROTEIN"/>
    <property type="match status" value="1"/>
</dbReference>
<dbReference type="InterPro" id="IPR001647">
    <property type="entry name" value="HTH_TetR"/>
</dbReference>
<dbReference type="InterPro" id="IPR041478">
    <property type="entry name" value="TetR_C_27"/>
</dbReference>
<gene>
    <name evidence="7" type="ORF">TK0001_4486</name>
</gene>
<dbReference type="GO" id="GO:0003700">
    <property type="term" value="F:DNA-binding transcription factor activity"/>
    <property type="evidence" value="ECO:0007669"/>
    <property type="project" value="TreeGrafter"/>
</dbReference>
<evidence type="ECO:0000313" key="8">
    <source>
        <dbReference type="Proteomes" id="UP000233769"/>
    </source>
</evidence>
<sequence>MPAATAQILPSSSEAAPTTRDRIVEAAARSFQDIGYQKTTVADIARTLKMSPANVYRFFESKKAINEAVVEQVTAEIEAMIVAIADAPKLDAPERLTRIVTALHDDCRRRFEAHPRVHEMVEAAMSESWGVCQAHLDRIGAVLARVVADGVREGVFTVADPKSAAACLQAGITRYCHPMLVGRQPNTIQPPATGDDRFPARRPAVGRLNPPDARIYSDAVPGIGEGSETTGCGPSYPSITRMSASAPPFCRARADW</sequence>
<keyword evidence="1" id="KW-0805">Transcription regulation</keyword>
<dbReference type="InterPro" id="IPR036271">
    <property type="entry name" value="Tet_transcr_reg_TetR-rel_C_sf"/>
</dbReference>
<feature type="domain" description="HTH tetR-type" evidence="6">
    <location>
        <begin position="17"/>
        <end position="77"/>
    </location>
</feature>
<accession>A0A2N9AUY7</accession>
<organism evidence="7 8">
    <name type="scientific">Methylorubrum extorquens</name>
    <name type="common">Methylobacterium dichloromethanicum</name>
    <name type="synonym">Methylobacterium extorquens</name>
    <dbReference type="NCBI Taxonomy" id="408"/>
    <lineage>
        <taxon>Bacteria</taxon>
        <taxon>Pseudomonadati</taxon>
        <taxon>Pseudomonadota</taxon>
        <taxon>Alphaproteobacteria</taxon>
        <taxon>Hyphomicrobiales</taxon>
        <taxon>Methylobacteriaceae</taxon>
        <taxon>Methylorubrum</taxon>
    </lineage>
</organism>
<evidence type="ECO:0000313" key="7">
    <source>
        <dbReference type="EMBL" id="SOR31088.1"/>
    </source>
</evidence>
<dbReference type="Proteomes" id="UP000233769">
    <property type="component" value="Chromosome tk0001"/>
</dbReference>
<evidence type="ECO:0000256" key="5">
    <source>
        <dbReference type="SAM" id="MobiDB-lite"/>
    </source>
</evidence>
<dbReference type="EMBL" id="LT962688">
    <property type="protein sequence ID" value="SOR31088.1"/>
    <property type="molecule type" value="Genomic_DNA"/>
</dbReference>
<dbReference type="PANTHER" id="PTHR30055">
    <property type="entry name" value="HTH-TYPE TRANSCRIPTIONAL REGULATOR RUTR"/>
    <property type="match status" value="1"/>
</dbReference>
<evidence type="ECO:0000256" key="2">
    <source>
        <dbReference type="ARBA" id="ARBA00023125"/>
    </source>
</evidence>
<evidence type="ECO:0000259" key="6">
    <source>
        <dbReference type="PROSITE" id="PS50977"/>
    </source>
</evidence>
<protein>
    <submittedName>
        <fullName evidence="7">Putative transcriptional regulator, TetR family (Modular protein)</fullName>
    </submittedName>
</protein>
<name>A0A2N9AUY7_METEX</name>
<dbReference type="PROSITE" id="PS50977">
    <property type="entry name" value="HTH_TETR_2"/>
    <property type="match status" value="1"/>
</dbReference>
<evidence type="ECO:0000256" key="1">
    <source>
        <dbReference type="ARBA" id="ARBA00023015"/>
    </source>
</evidence>
<dbReference type="AlphaFoldDB" id="A0A2N9AUY7"/>